<dbReference type="Gene3D" id="3.60.20.10">
    <property type="entry name" value="Glutamine Phosphoribosylpyrophosphate, subunit 1, domain 1"/>
    <property type="match status" value="1"/>
</dbReference>
<dbReference type="InterPro" id="IPR023343">
    <property type="entry name" value="Penicillin_amidase_dom1"/>
</dbReference>
<keyword evidence="3" id="KW-0865">Zymogen</keyword>
<dbReference type="Gene3D" id="2.30.120.10">
    <property type="match status" value="1"/>
</dbReference>
<evidence type="ECO:0000256" key="2">
    <source>
        <dbReference type="ARBA" id="ARBA00022801"/>
    </source>
</evidence>
<feature type="active site" description="Nucleophile" evidence="4">
    <location>
        <position position="272"/>
    </location>
</feature>
<dbReference type="InterPro" id="IPR043147">
    <property type="entry name" value="Penicillin_amidase_A-knob"/>
</dbReference>
<evidence type="ECO:0000313" key="7">
    <source>
        <dbReference type="EMBL" id="NMV36361.1"/>
    </source>
</evidence>
<dbReference type="PANTHER" id="PTHR34218">
    <property type="entry name" value="PEPTIDASE S45 PENICILLIN AMIDASE"/>
    <property type="match status" value="1"/>
</dbReference>
<evidence type="ECO:0000256" key="6">
    <source>
        <dbReference type="SAM" id="SignalP"/>
    </source>
</evidence>
<dbReference type="Proteomes" id="UP000575469">
    <property type="component" value="Unassembled WGS sequence"/>
</dbReference>
<name>A0A848NN14_9RALS</name>
<evidence type="ECO:0000256" key="4">
    <source>
        <dbReference type="PIRSR" id="PIRSR001227-1"/>
    </source>
</evidence>
<dbReference type="SUPFAM" id="SSF56235">
    <property type="entry name" value="N-terminal nucleophile aminohydrolases (Ntn hydrolases)"/>
    <property type="match status" value="1"/>
</dbReference>
<comment type="caution">
    <text evidence="7">The sequence shown here is derived from an EMBL/GenBank/DDBJ whole genome shotgun (WGS) entry which is preliminary data.</text>
</comment>
<dbReference type="GO" id="GO:0016811">
    <property type="term" value="F:hydrolase activity, acting on carbon-nitrogen (but not peptide) bonds, in linear amides"/>
    <property type="evidence" value="ECO:0007669"/>
    <property type="project" value="InterPro"/>
</dbReference>
<gene>
    <name evidence="7" type="ORF">HGR00_00375</name>
</gene>
<dbReference type="InterPro" id="IPR029055">
    <property type="entry name" value="Ntn_hydrolases_N"/>
</dbReference>
<accession>A0A848NN14</accession>
<dbReference type="PIRSF" id="PIRSF001227">
    <property type="entry name" value="Pen_acylase"/>
    <property type="match status" value="1"/>
</dbReference>
<feature type="binding site" evidence="5">
    <location>
        <position position="188"/>
    </location>
    <ligand>
        <name>Ca(2+)</name>
        <dbReference type="ChEBI" id="CHEBI:29108"/>
    </ligand>
</feature>
<dbReference type="InterPro" id="IPR043146">
    <property type="entry name" value="Penicillin_amidase_N_B-knob"/>
</dbReference>
<feature type="chain" id="PRO_5032634342" evidence="6">
    <location>
        <begin position="24"/>
        <end position="815"/>
    </location>
</feature>
<dbReference type="AlphaFoldDB" id="A0A848NN14"/>
<proteinExistence type="inferred from homology"/>
<dbReference type="InterPro" id="IPR002692">
    <property type="entry name" value="S45"/>
</dbReference>
<protein>
    <submittedName>
        <fullName evidence="7">Penicillin acylase family protein</fullName>
    </submittedName>
</protein>
<evidence type="ECO:0000313" key="8">
    <source>
        <dbReference type="Proteomes" id="UP000575469"/>
    </source>
</evidence>
<dbReference type="Gene3D" id="1.10.439.10">
    <property type="entry name" value="Penicillin Amidohydrolase, domain 1"/>
    <property type="match status" value="1"/>
</dbReference>
<organism evidence="7 8">
    <name type="scientific">Ralstonia insidiosa</name>
    <dbReference type="NCBI Taxonomy" id="190721"/>
    <lineage>
        <taxon>Bacteria</taxon>
        <taxon>Pseudomonadati</taxon>
        <taxon>Pseudomonadota</taxon>
        <taxon>Betaproteobacteria</taxon>
        <taxon>Burkholderiales</taxon>
        <taxon>Burkholderiaceae</taxon>
        <taxon>Ralstonia</taxon>
    </lineage>
</organism>
<feature type="binding site" evidence="5">
    <location>
        <position position="344"/>
    </location>
    <ligand>
        <name>Ca(2+)</name>
        <dbReference type="ChEBI" id="CHEBI:29108"/>
    </ligand>
</feature>
<keyword evidence="2" id="KW-0378">Hydrolase</keyword>
<feature type="binding site" evidence="5">
    <location>
        <position position="347"/>
    </location>
    <ligand>
        <name>Ca(2+)</name>
        <dbReference type="ChEBI" id="CHEBI:29108"/>
    </ligand>
</feature>
<dbReference type="CDD" id="cd03747">
    <property type="entry name" value="Ntn_PGA_like"/>
    <property type="match status" value="1"/>
</dbReference>
<dbReference type="GO" id="GO:0017000">
    <property type="term" value="P:antibiotic biosynthetic process"/>
    <property type="evidence" value="ECO:0007669"/>
    <property type="project" value="InterPro"/>
</dbReference>
<reference evidence="7 8" key="1">
    <citation type="submission" date="2020-04" db="EMBL/GenBank/DDBJ databases">
        <title>Ralstonia insidiosa genome sequencing and assembly.</title>
        <authorList>
            <person name="Martins R.C.R."/>
            <person name="Perdigao-Neto L.V."/>
            <person name="Levin A.S.S."/>
            <person name="Costa S.F."/>
        </authorList>
    </citation>
    <scope>NUCLEOTIDE SEQUENCE [LARGE SCALE GENOMIC DNA]</scope>
    <source>
        <strain evidence="7 8">5047</strain>
    </source>
</reference>
<keyword evidence="5" id="KW-0479">Metal-binding</keyword>
<evidence type="ECO:0000256" key="5">
    <source>
        <dbReference type="PIRSR" id="PIRSR001227-2"/>
    </source>
</evidence>
<keyword evidence="6" id="KW-0732">Signal</keyword>
<comment type="cofactor">
    <cofactor evidence="5">
        <name>Ca(2+)</name>
        <dbReference type="ChEBI" id="CHEBI:29108"/>
    </cofactor>
    <text evidence="5">Binds 1 Ca(2+) ion per dimer.</text>
</comment>
<sequence length="815" mass="90260">MPIRSLPVVLSAIAFGMSAQAIAKDAAKPANSAATQTIAVPGLSQPADILIDRWGVPHIYAKSEDDGFFAQGFNAARDRLFQIDLWRRRGLGQLSEVFGPAYVEQDRATRLFLYRGDMQVEWNHYSPDAQHIATRFVAGINAYVDWLAKHPEQMPLEFRKLNYTPAHWAPEDVVRIRSHGLTRNLQSEVARANVACKSSLADDTIRFGLQPDWQTQLPEGLDLDPCLPKDLLKVFSLATQGVKLTPESLKGVDIDSTRVAAAINLEETMEGSNNWVIAPGKSTTGRAVMANDPHRAYSAPSLRYIAHISTPTLDIIGAGEPSLPAVSIGHNGHVAFGLTIFNIDQEDLYVYELNPANNSEYRYKDGWEPFTVLHETVKVRGSESRPVDLTFTRHGPVIYIDAEKHRAYAVRSAWLSPGMSPYFGSVGYMRARTFAQFKQSMLNWGAPTENQVYADTKGNIGWVPGGLAPIRPNWDGLLPVPGDGRYEWAGFWRGDQLPSTYNPTSGYFTSSNEMNLPADYPYRERKLGFEWTNGSRHARIDEVLAKLDKVSIEDSMRLQNDMVSIPARRLMALLTPLSSNDADTQAALNLFKGWNATMLADSPQAALHEVWFTHHLGRAFKNAVLPKASADAMGAPDTAVMLDTLEHPQGSERKFGEDPQQAAAKRDAVLLASLKDAWSDMVKRQGPNPQAWNWGVLHHNLNAHPFAAIVDEATRAKLNVGPTPEGGSPYTPNQSTYRASDFLQTNGPSFRTVVDVGNWDNSRAVNLPGQSGNPDSPHYRDLAPMWLKGEYFPLLYSRKAVEASTESRVHLVPAK</sequence>
<evidence type="ECO:0000256" key="1">
    <source>
        <dbReference type="ARBA" id="ARBA00006586"/>
    </source>
</evidence>
<comment type="similarity">
    <text evidence="1">Belongs to the peptidase S45 family.</text>
</comment>
<dbReference type="EMBL" id="JABBZM010000001">
    <property type="protein sequence ID" value="NMV36361.1"/>
    <property type="molecule type" value="Genomic_DNA"/>
</dbReference>
<dbReference type="Gene3D" id="1.10.1400.10">
    <property type="match status" value="1"/>
</dbReference>
<dbReference type="RefSeq" id="WP_169338903.1">
    <property type="nucleotide sequence ID" value="NZ_JABBZM010000001.1"/>
</dbReference>
<dbReference type="Pfam" id="PF01804">
    <property type="entry name" value="Penicil_amidase"/>
    <property type="match status" value="1"/>
</dbReference>
<dbReference type="PANTHER" id="PTHR34218:SF4">
    <property type="entry name" value="ACYL-HOMOSERINE LACTONE ACYLASE QUIP"/>
    <property type="match status" value="1"/>
</dbReference>
<evidence type="ECO:0000256" key="3">
    <source>
        <dbReference type="ARBA" id="ARBA00023145"/>
    </source>
</evidence>
<dbReference type="GO" id="GO:0046872">
    <property type="term" value="F:metal ion binding"/>
    <property type="evidence" value="ECO:0007669"/>
    <property type="project" value="UniProtKB-KW"/>
</dbReference>
<dbReference type="InterPro" id="IPR014395">
    <property type="entry name" value="Pen/GL7ACA/AHL_acylase"/>
</dbReference>
<keyword evidence="5" id="KW-0106">Calcium</keyword>
<feature type="signal peptide" evidence="6">
    <location>
        <begin position="1"/>
        <end position="23"/>
    </location>
</feature>